<evidence type="ECO:0000256" key="1">
    <source>
        <dbReference type="SAM" id="MobiDB-lite"/>
    </source>
</evidence>
<comment type="caution">
    <text evidence="2">The sequence shown here is derived from an EMBL/GenBank/DDBJ whole genome shotgun (WGS) entry which is preliminary data.</text>
</comment>
<proteinExistence type="predicted"/>
<evidence type="ECO:0000313" key="2">
    <source>
        <dbReference type="EMBL" id="KAK4296275.1"/>
    </source>
</evidence>
<reference evidence="2" key="1">
    <citation type="submission" date="2023-11" db="EMBL/GenBank/DDBJ databases">
        <title>Genome assemblies of two species of porcelain crab, Petrolisthes cinctipes and Petrolisthes manimaculis (Anomura: Porcellanidae).</title>
        <authorList>
            <person name="Angst P."/>
        </authorList>
    </citation>
    <scope>NUCLEOTIDE SEQUENCE</scope>
    <source>
        <strain evidence="2">PB745_02</strain>
        <tissue evidence="2">Gill</tissue>
    </source>
</reference>
<keyword evidence="3" id="KW-1185">Reference proteome</keyword>
<gene>
    <name evidence="2" type="ORF">Pmani_031223</name>
</gene>
<sequence length="98" mass="11418">MKDESPLSARSSPRPPQAPLRPVMREIEARKKSRRIEYWEELRKKEEMDNGGMRRKLEERIMIECLRGETGIRELNAELITDEKTAWPGPDGRLVTGN</sequence>
<dbReference type="AlphaFoldDB" id="A0AAE1NWE4"/>
<feature type="region of interest" description="Disordered" evidence="1">
    <location>
        <begin position="1"/>
        <end position="22"/>
    </location>
</feature>
<feature type="compositionally biased region" description="Low complexity" evidence="1">
    <location>
        <begin position="1"/>
        <end position="12"/>
    </location>
</feature>
<evidence type="ECO:0000313" key="3">
    <source>
        <dbReference type="Proteomes" id="UP001292094"/>
    </source>
</evidence>
<organism evidence="2 3">
    <name type="scientific">Petrolisthes manimaculis</name>
    <dbReference type="NCBI Taxonomy" id="1843537"/>
    <lineage>
        <taxon>Eukaryota</taxon>
        <taxon>Metazoa</taxon>
        <taxon>Ecdysozoa</taxon>
        <taxon>Arthropoda</taxon>
        <taxon>Crustacea</taxon>
        <taxon>Multicrustacea</taxon>
        <taxon>Malacostraca</taxon>
        <taxon>Eumalacostraca</taxon>
        <taxon>Eucarida</taxon>
        <taxon>Decapoda</taxon>
        <taxon>Pleocyemata</taxon>
        <taxon>Anomura</taxon>
        <taxon>Galatheoidea</taxon>
        <taxon>Porcellanidae</taxon>
        <taxon>Petrolisthes</taxon>
    </lineage>
</organism>
<name>A0AAE1NWE4_9EUCA</name>
<protein>
    <submittedName>
        <fullName evidence="2">Uncharacterized protein</fullName>
    </submittedName>
</protein>
<dbReference type="Proteomes" id="UP001292094">
    <property type="component" value="Unassembled WGS sequence"/>
</dbReference>
<dbReference type="EMBL" id="JAWZYT010003896">
    <property type="protein sequence ID" value="KAK4296275.1"/>
    <property type="molecule type" value="Genomic_DNA"/>
</dbReference>
<accession>A0AAE1NWE4</accession>